<evidence type="ECO:0000313" key="3">
    <source>
        <dbReference type="Proteomes" id="UP001148838"/>
    </source>
</evidence>
<reference evidence="2 3" key="1">
    <citation type="journal article" date="2022" name="Allergy">
        <title>Genome assembly and annotation of Periplaneta americana reveal a comprehensive cockroach allergen profile.</title>
        <authorList>
            <person name="Wang L."/>
            <person name="Xiong Q."/>
            <person name="Saelim N."/>
            <person name="Wang L."/>
            <person name="Nong W."/>
            <person name="Wan A.T."/>
            <person name="Shi M."/>
            <person name="Liu X."/>
            <person name="Cao Q."/>
            <person name="Hui J.H.L."/>
            <person name="Sookrung N."/>
            <person name="Leung T.F."/>
            <person name="Tungtrongchitr A."/>
            <person name="Tsui S.K.W."/>
        </authorList>
    </citation>
    <scope>NUCLEOTIDE SEQUENCE [LARGE SCALE GENOMIC DNA]</scope>
    <source>
        <strain evidence="2">PWHHKU_190912</strain>
    </source>
</reference>
<proteinExistence type="predicted"/>
<gene>
    <name evidence="2" type="ORF">ANN_02065</name>
</gene>
<feature type="region of interest" description="Disordered" evidence="1">
    <location>
        <begin position="1"/>
        <end position="20"/>
    </location>
</feature>
<sequence>MADLCEGGNEPPSSLKASQSPDLTACDYFLRGHMKSKVYASRQHTIEELKNNIESIPIAKLERVVTDLHRGLSYGLQQQLIPRDLRLKQLEYDKLRYSCEPTQKSLKSLDQMI</sequence>
<comment type="caution">
    <text evidence="2">The sequence shown here is derived from an EMBL/GenBank/DDBJ whole genome shotgun (WGS) entry which is preliminary data.</text>
</comment>
<dbReference type="EMBL" id="JAJSOF020000001">
    <property type="protein sequence ID" value="KAJ4450636.1"/>
    <property type="molecule type" value="Genomic_DNA"/>
</dbReference>
<dbReference type="InterPro" id="IPR036397">
    <property type="entry name" value="RNaseH_sf"/>
</dbReference>
<name>A0ABQ8TWV5_PERAM</name>
<organism evidence="2 3">
    <name type="scientific">Periplaneta americana</name>
    <name type="common">American cockroach</name>
    <name type="synonym">Blatta americana</name>
    <dbReference type="NCBI Taxonomy" id="6978"/>
    <lineage>
        <taxon>Eukaryota</taxon>
        <taxon>Metazoa</taxon>
        <taxon>Ecdysozoa</taxon>
        <taxon>Arthropoda</taxon>
        <taxon>Hexapoda</taxon>
        <taxon>Insecta</taxon>
        <taxon>Pterygota</taxon>
        <taxon>Neoptera</taxon>
        <taxon>Polyneoptera</taxon>
        <taxon>Dictyoptera</taxon>
        <taxon>Blattodea</taxon>
        <taxon>Blattoidea</taxon>
        <taxon>Blattidae</taxon>
        <taxon>Blattinae</taxon>
        <taxon>Periplaneta</taxon>
    </lineage>
</organism>
<dbReference type="Proteomes" id="UP001148838">
    <property type="component" value="Unassembled WGS sequence"/>
</dbReference>
<accession>A0ABQ8TWV5</accession>
<dbReference type="Gene3D" id="3.30.420.10">
    <property type="entry name" value="Ribonuclease H-like superfamily/Ribonuclease H"/>
    <property type="match status" value="1"/>
</dbReference>
<evidence type="ECO:0000256" key="1">
    <source>
        <dbReference type="SAM" id="MobiDB-lite"/>
    </source>
</evidence>
<evidence type="ECO:0000313" key="2">
    <source>
        <dbReference type="EMBL" id="KAJ4450636.1"/>
    </source>
</evidence>
<protein>
    <submittedName>
        <fullName evidence="2">Uncharacterized protein</fullName>
    </submittedName>
</protein>
<keyword evidence="3" id="KW-1185">Reference proteome</keyword>
<feature type="compositionally biased region" description="Polar residues" evidence="1">
    <location>
        <begin position="11"/>
        <end position="20"/>
    </location>
</feature>